<dbReference type="EMBL" id="CAKXAJ010008687">
    <property type="protein sequence ID" value="CAH2210937.1"/>
    <property type="molecule type" value="Genomic_DNA"/>
</dbReference>
<comment type="caution">
    <text evidence="2">The sequence shown here is derived from an EMBL/GenBank/DDBJ whole genome shotgun (WGS) entry which is preliminary data.</text>
</comment>
<feature type="region of interest" description="Disordered" evidence="1">
    <location>
        <begin position="68"/>
        <end position="90"/>
    </location>
</feature>
<proteinExistence type="predicted"/>
<gene>
    <name evidence="2" type="primary">jg9127</name>
    <name evidence="2" type="ORF">PAEG_LOCUS2786</name>
</gene>
<evidence type="ECO:0000313" key="2">
    <source>
        <dbReference type="EMBL" id="CAH2210937.1"/>
    </source>
</evidence>
<sequence>MSSDIYLAKNIACGAFDESNVRFTGAPRLRATYSRAAATRQRAASSAIRWITRSKWQPLVALLSAQLPKPAPPSEARAKPSGGRPANWGF</sequence>
<reference evidence="2" key="1">
    <citation type="submission" date="2022-03" db="EMBL/GenBank/DDBJ databases">
        <authorList>
            <person name="Lindestad O."/>
        </authorList>
    </citation>
    <scope>NUCLEOTIDE SEQUENCE</scope>
</reference>
<name>A0A8S4QLI9_9NEOP</name>
<keyword evidence="3" id="KW-1185">Reference proteome</keyword>
<evidence type="ECO:0000256" key="1">
    <source>
        <dbReference type="SAM" id="MobiDB-lite"/>
    </source>
</evidence>
<dbReference type="AlphaFoldDB" id="A0A8S4QLI9"/>
<protein>
    <submittedName>
        <fullName evidence="2">Jg9127 protein</fullName>
    </submittedName>
</protein>
<accession>A0A8S4QLI9</accession>
<evidence type="ECO:0000313" key="3">
    <source>
        <dbReference type="Proteomes" id="UP000838756"/>
    </source>
</evidence>
<organism evidence="2 3">
    <name type="scientific">Pararge aegeria aegeria</name>
    <dbReference type="NCBI Taxonomy" id="348720"/>
    <lineage>
        <taxon>Eukaryota</taxon>
        <taxon>Metazoa</taxon>
        <taxon>Ecdysozoa</taxon>
        <taxon>Arthropoda</taxon>
        <taxon>Hexapoda</taxon>
        <taxon>Insecta</taxon>
        <taxon>Pterygota</taxon>
        <taxon>Neoptera</taxon>
        <taxon>Endopterygota</taxon>
        <taxon>Lepidoptera</taxon>
        <taxon>Glossata</taxon>
        <taxon>Ditrysia</taxon>
        <taxon>Papilionoidea</taxon>
        <taxon>Nymphalidae</taxon>
        <taxon>Satyrinae</taxon>
        <taxon>Satyrini</taxon>
        <taxon>Parargina</taxon>
        <taxon>Pararge</taxon>
    </lineage>
</organism>
<dbReference type="Proteomes" id="UP000838756">
    <property type="component" value="Unassembled WGS sequence"/>
</dbReference>